<evidence type="ECO:0000256" key="2">
    <source>
        <dbReference type="PIRSR" id="PIRSR601310-3"/>
    </source>
</evidence>
<keyword evidence="5" id="KW-0378">Hydrolase</keyword>
<dbReference type="Proteomes" id="UP000294887">
    <property type="component" value="Unassembled WGS sequence"/>
</dbReference>
<dbReference type="Pfam" id="PF01230">
    <property type="entry name" value="HIT"/>
    <property type="match status" value="1"/>
</dbReference>
<feature type="short sequence motif" description="Histidine triad motif" evidence="2 3">
    <location>
        <begin position="107"/>
        <end position="111"/>
    </location>
</feature>
<dbReference type="OrthoDB" id="9784774at2"/>
<dbReference type="PROSITE" id="PS51084">
    <property type="entry name" value="HIT_2"/>
    <property type="match status" value="1"/>
</dbReference>
<dbReference type="InterPro" id="IPR052908">
    <property type="entry name" value="AP-4-A_phosphorylase"/>
</dbReference>
<gene>
    <name evidence="5" type="ORF">EV695_0318</name>
</gene>
<dbReference type="EMBL" id="SMFQ01000002">
    <property type="protein sequence ID" value="TCJ88464.1"/>
    <property type="molecule type" value="Genomic_DNA"/>
</dbReference>
<organism evidence="5 6">
    <name type="scientific">Cocleimonas flava</name>
    <dbReference type="NCBI Taxonomy" id="634765"/>
    <lineage>
        <taxon>Bacteria</taxon>
        <taxon>Pseudomonadati</taxon>
        <taxon>Pseudomonadota</taxon>
        <taxon>Gammaproteobacteria</taxon>
        <taxon>Thiotrichales</taxon>
        <taxon>Thiotrichaceae</taxon>
        <taxon>Cocleimonas</taxon>
    </lineage>
</organism>
<comment type="caution">
    <text evidence="5">The sequence shown here is derived from an EMBL/GenBank/DDBJ whole genome shotgun (WGS) entry which is preliminary data.</text>
</comment>
<dbReference type="SUPFAM" id="SSF54197">
    <property type="entry name" value="HIT-like"/>
    <property type="match status" value="1"/>
</dbReference>
<evidence type="ECO:0000313" key="6">
    <source>
        <dbReference type="Proteomes" id="UP000294887"/>
    </source>
</evidence>
<dbReference type="InterPro" id="IPR011146">
    <property type="entry name" value="HIT-like"/>
</dbReference>
<name>A0A4R1F783_9GAMM</name>
<dbReference type="InterPro" id="IPR036265">
    <property type="entry name" value="HIT-like_sf"/>
</dbReference>
<evidence type="ECO:0000256" key="3">
    <source>
        <dbReference type="PROSITE-ProRule" id="PRU00464"/>
    </source>
</evidence>
<dbReference type="PANTHER" id="PTHR42997:SF1">
    <property type="entry name" value="AP-4-A PHOSPHORYLASE"/>
    <property type="match status" value="1"/>
</dbReference>
<dbReference type="PRINTS" id="PR00332">
    <property type="entry name" value="HISTRIAD"/>
</dbReference>
<dbReference type="AlphaFoldDB" id="A0A4R1F783"/>
<dbReference type="PANTHER" id="PTHR42997">
    <property type="entry name" value="HIT FAMILY HYDROLASE"/>
    <property type="match status" value="1"/>
</dbReference>
<dbReference type="GO" id="GO:0016787">
    <property type="term" value="F:hydrolase activity"/>
    <property type="evidence" value="ECO:0007669"/>
    <property type="project" value="UniProtKB-KW"/>
</dbReference>
<reference evidence="5 6" key="1">
    <citation type="submission" date="2019-03" db="EMBL/GenBank/DDBJ databases">
        <title>Genomic Encyclopedia of Type Strains, Phase IV (KMG-IV): sequencing the most valuable type-strain genomes for metagenomic binning, comparative biology and taxonomic classification.</title>
        <authorList>
            <person name="Goeker M."/>
        </authorList>
    </citation>
    <scope>NUCLEOTIDE SEQUENCE [LARGE SCALE GENOMIC DNA]</scope>
    <source>
        <strain evidence="5 6">DSM 24830</strain>
    </source>
</reference>
<sequence>MTEENAFDPNNPCLFCHPKAEEIIAENEHALLITDTYPVSVGHCLVIPKRHIKTYFECTEEENRDFRELILKGKQYAEAQNIDNSGSPDGYNIGCNNELAAGQSVFHLHIHIIPRYTGDVENPKGGVRWVIPKNSQYQAKNKTK</sequence>
<proteinExistence type="predicted"/>
<dbReference type="PROSITE" id="PS00892">
    <property type="entry name" value="HIT_1"/>
    <property type="match status" value="1"/>
</dbReference>
<dbReference type="InterPro" id="IPR001310">
    <property type="entry name" value="Histidine_triad_HIT"/>
</dbReference>
<evidence type="ECO:0000313" key="5">
    <source>
        <dbReference type="EMBL" id="TCJ88464.1"/>
    </source>
</evidence>
<feature type="active site" description="Tele-AMP-histidine intermediate" evidence="1">
    <location>
        <position position="109"/>
    </location>
</feature>
<dbReference type="InterPro" id="IPR019808">
    <property type="entry name" value="Histidine_triad_CS"/>
</dbReference>
<dbReference type="RefSeq" id="WP_131904159.1">
    <property type="nucleotide sequence ID" value="NZ_BAAAFU010000008.1"/>
</dbReference>
<keyword evidence="6" id="KW-1185">Reference proteome</keyword>
<evidence type="ECO:0000259" key="4">
    <source>
        <dbReference type="PROSITE" id="PS51084"/>
    </source>
</evidence>
<accession>A0A4R1F783</accession>
<feature type="domain" description="HIT" evidence="4">
    <location>
        <begin position="11"/>
        <end position="122"/>
    </location>
</feature>
<dbReference type="Gene3D" id="3.30.428.10">
    <property type="entry name" value="HIT-like"/>
    <property type="match status" value="1"/>
</dbReference>
<evidence type="ECO:0000256" key="1">
    <source>
        <dbReference type="PIRSR" id="PIRSR601310-1"/>
    </source>
</evidence>
<protein>
    <submittedName>
        <fullName evidence="5">Diadenosine tetraphosphate (Ap4A) HIT family hydrolase</fullName>
    </submittedName>
</protein>